<evidence type="ECO:0000259" key="10">
    <source>
        <dbReference type="SMART" id="SM00481"/>
    </source>
</evidence>
<evidence type="ECO:0000313" key="12">
    <source>
        <dbReference type="Proteomes" id="UP000235034"/>
    </source>
</evidence>
<dbReference type="InterPro" id="IPR041931">
    <property type="entry name" value="DNA_pol3_alpha_thumb_dom"/>
</dbReference>
<dbReference type="EMBL" id="NMWT01000010">
    <property type="protein sequence ID" value="PLS29008.1"/>
    <property type="molecule type" value="Genomic_DNA"/>
</dbReference>
<evidence type="ECO:0000256" key="9">
    <source>
        <dbReference type="ARBA" id="ARBA00049244"/>
    </source>
</evidence>
<dbReference type="GO" id="GO:0005737">
    <property type="term" value="C:cytoplasm"/>
    <property type="evidence" value="ECO:0007669"/>
    <property type="project" value="UniProtKB-SubCell"/>
</dbReference>
<dbReference type="Pfam" id="PF17657">
    <property type="entry name" value="DNA_pol3_finger"/>
    <property type="match status" value="1"/>
</dbReference>
<comment type="subcellular location">
    <subcellularLocation>
        <location evidence="1">Cytoplasm</location>
    </subcellularLocation>
</comment>
<dbReference type="Pfam" id="PF07733">
    <property type="entry name" value="DNA_pol3_alpha"/>
    <property type="match status" value="1"/>
</dbReference>
<dbReference type="AlphaFoldDB" id="A0A2N5J482"/>
<dbReference type="InterPro" id="IPR004365">
    <property type="entry name" value="NA-bd_OB_tRNA"/>
</dbReference>
<proteinExistence type="inferred from homology"/>
<dbReference type="GO" id="GO:0008408">
    <property type="term" value="F:3'-5' exonuclease activity"/>
    <property type="evidence" value="ECO:0007669"/>
    <property type="project" value="InterPro"/>
</dbReference>
<evidence type="ECO:0000256" key="5">
    <source>
        <dbReference type="ARBA" id="ARBA00022679"/>
    </source>
</evidence>
<comment type="caution">
    <text evidence="11">The sequence shown here is derived from an EMBL/GenBank/DDBJ whole genome shotgun (WGS) entry which is preliminary data.</text>
</comment>
<dbReference type="InterPro" id="IPR011708">
    <property type="entry name" value="DNA_pol3_alpha_NTPase_dom"/>
</dbReference>
<dbReference type="PANTHER" id="PTHR32294:SF0">
    <property type="entry name" value="DNA POLYMERASE III SUBUNIT ALPHA"/>
    <property type="match status" value="1"/>
</dbReference>
<keyword evidence="5" id="KW-0808">Transferase</keyword>
<dbReference type="Gene3D" id="1.10.10.1600">
    <property type="entry name" value="Bacterial DNA polymerase III alpha subunit, thumb domain"/>
    <property type="match status" value="1"/>
</dbReference>
<accession>A0A2N5J482</accession>
<dbReference type="Pfam" id="PF02811">
    <property type="entry name" value="PHP"/>
    <property type="match status" value="1"/>
</dbReference>
<name>A0A2N5J482_9BIFI</name>
<dbReference type="InterPro" id="IPR003141">
    <property type="entry name" value="Pol/His_phosphatase_N"/>
</dbReference>
<keyword evidence="8" id="KW-0239">DNA-directed DNA polymerase</keyword>
<dbReference type="InterPro" id="IPR016195">
    <property type="entry name" value="Pol/histidinol_Pase-like"/>
</dbReference>
<evidence type="ECO:0000256" key="2">
    <source>
        <dbReference type="ARBA" id="ARBA00009496"/>
    </source>
</evidence>
<evidence type="ECO:0000313" key="11">
    <source>
        <dbReference type="EMBL" id="PLS29008.1"/>
    </source>
</evidence>
<dbReference type="Pfam" id="PF14579">
    <property type="entry name" value="HHH_6"/>
    <property type="match status" value="1"/>
</dbReference>
<dbReference type="SMART" id="SM00481">
    <property type="entry name" value="POLIIIAc"/>
    <property type="match status" value="1"/>
</dbReference>
<gene>
    <name evidence="11" type="ORF">Uis4E_0945</name>
</gene>
<dbReference type="Gene3D" id="2.40.50.140">
    <property type="entry name" value="Nucleic acid-binding proteins"/>
    <property type="match status" value="1"/>
</dbReference>
<dbReference type="CDD" id="cd12113">
    <property type="entry name" value="PHP_PolIIIA_DnaE3"/>
    <property type="match status" value="1"/>
</dbReference>
<feature type="domain" description="Polymerase/histidinol phosphatase N-terminal" evidence="10">
    <location>
        <begin position="21"/>
        <end position="88"/>
    </location>
</feature>
<evidence type="ECO:0000256" key="3">
    <source>
        <dbReference type="ARBA" id="ARBA00012417"/>
    </source>
</evidence>
<dbReference type="CDD" id="cd04485">
    <property type="entry name" value="DnaE_OBF"/>
    <property type="match status" value="1"/>
</dbReference>
<evidence type="ECO:0000256" key="4">
    <source>
        <dbReference type="ARBA" id="ARBA00019114"/>
    </source>
</evidence>
<keyword evidence="12" id="KW-1185">Reference proteome</keyword>
<dbReference type="Pfam" id="PF01336">
    <property type="entry name" value="tRNA_anti-codon"/>
    <property type="match status" value="1"/>
</dbReference>
<dbReference type="InterPro" id="IPR004805">
    <property type="entry name" value="DnaE2/DnaE/PolC"/>
</dbReference>
<dbReference type="Gene3D" id="1.10.150.870">
    <property type="match status" value="1"/>
</dbReference>
<protein>
    <recommendedName>
        <fullName evidence="4">DNA polymerase III subunit alpha</fullName>
        <ecNumber evidence="3">2.7.7.7</ecNumber>
    </recommendedName>
</protein>
<dbReference type="Gene3D" id="3.20.20.140">
    <property type="entry name" value="Metal-dependent hydrolases"/>
    <property type="match status" value="1"/>
</dbReference>
<evidence type="ECO:0000256" key="1">
    <source>
        <dbReference type="ARBA" id="ARBA00004496"/>
    </source>
</evidence>
<dbReference type="PANTHER" id="PTHR32294">
    <property type="entry name" value="DNA POLYMERASE III SUBUNIT ALPHA"/>
    <property type="match status" value="1"/>
</dbReference>
<dbReference type="InterPro" id="IPR029460">
    <property type="entry name" value="DNAPol_HHH"/>
</dbReference>
<comment type="catalytic activity">
    <reaction evidence="9">
        <text>DNA(n) + a 2'-deoxyribonucleoside 5'-triphosphate = DNA(n+1) + diphosphate</text>
        <dbReference type="Rhea" id="RHEA:22508"/>
        <dbReference type="Rhea" id="RHEA-COMP:17339"/>
        <dbReference type="Rhea" id="RHEA-COMP:17340"/>
        <dbReference type="ChEBI" id="CHEBI:33019"/>
        <dbReference type="ChEBI" id="CHEBI:61560"/>
        <dbReference type="ChEBI" id="CHEBI:173112"/>
        <dbReference type="EC" id="2.7.7.7"/>
    </reaction>
</comment>
<reference evidence="11 12" key="1">
    <citation type="submission" date="2017-07" db="EMBL/GenBank/DDBJ databases">
        <title>Bifidobacterium novel species.</title>
        <authorList>
            <person name="Lugli G.A."/>
            <person name="Milani C."/>
            <person name="Duranti S."/>
            <person name="Mangifesta M."/>
        </authorList>
    </citation>
    <scope>NUCLEOTIDE SEQUENCE [LARGE SCALE GENOMIC DNA]</scope>
    <source>
        <strain evidence="11 12">77</strain>
    </source>
</reference>
<keyword evidence="7" id="KW-0235">DNA replication</keyword>
<dbReference type="InterPro" id="IPR012340">
    <property type="entry name" value="NA-bd_OB-fold"/>
</dbReference>
<dbReference type="GO" id="GO:0003676">
    <property type="term" value="F:nucleic acid binding"/>
    <property type="evidence" value="ECO:0007669"/>
    <property type="project" value="InterPro"/>
</dbReference>
<evidence type="ECO:0000256" key="7">
    <source>
        <dbReference type="ARBA" id="ARBA00022705"/>
    </source>
</evidence>
<keyword evidence="6" id="KW-0548">Nucleotidyltransferase</keyword>
<evidence type="ECO:0000256" key="6">
    <source>
        <dbReference type="ARBA" id="ARBA00022695"/>
    </source>
</evidence>
<dbReference type="GO" id="GO:0003887">
    <property type="term" value="F:DNA-directed DNA polymerase activity"/>
    <property type="evidence" value="ECO:0007669"/>
    <property type="project" value="UniProtKB-KW"/>
</dbReference>
<dbReference type="NCBIfam" id="NF004226">
    <property type="entry name" value="PRK05673.1"/>
    <property type="match status" value="1"/>
</dbReference>
<dbReference type="GO" id="GO:0006260">
    <property type="term" value="P:DNA replication"/>
    <property type="evidence" value="ECO:0007669"/>
    <property type="project" value="UniProtKB-KW"/>
</dbReference>
<dbReference type="NCBIfam" id="TIGR00594">
    <property type="entry name" value="polc"/>
    <property type="match status" value="1"/>
</dbReference>
<evidence type="ECO:0000256" key="8">
    <source>
        <dbReference type="ARBA" id="ARBA00022932"/>
    </source>
</evidence>
<dbReference type="SUPFAM" id="SSF89550">
    <property type="entry name" value="PHP domain-like"/>
    <property type="match status" value="1"/>
</dbReference>
<comment type="similarity">
    <text evidence="2">Belongs to the DNA polymerase type-C family. DnaE subfamily.</text>
</comment>
<dbReference type="Proteomes" id="UP000235034">
    <property type="component" value="Unassembled WGS sequence"/>
</dbReference>
<dbReference type="InterPro" id="IPR040982">
    <property type="entry name" value="DNA_pol3_finger"/>
</dbReference>
<dbReference type="InterPro" id="IPR004013">
    <property type="entry name" value="PHP_dom"/>
</dbReference>
<sequence>MAGLSRAYGRVERMANSGNFVHLHNHTHYSLLDGASKIPDLAKYTAELGMPAVAITDHGNMHGAYEMYTNCVANGVKPIIGIEAYVTPETARQDKSRVHWGTEDQRRDDVSGGGLITHMTMWAENDEGLVNLIKASSVANLEGRVQRYPRMDKEVLATYSKGVIASSGCPSGIIQTRLRLGQFDEALRAAGEFQDIFGRDNFFIELMDHGLKIEKEVTSGLLTIAKKLNAPLLATNDSHYVHAEDAEAQDAMLCINSGSHLDDPDRFKFDGTGYYIKPAEEMRELFREFPEACDNTLEIAERCNVIFDDHEDGAFMPQFPCPEGWDEASLFLKKVEEGLERRYDGNVPEHVSKQADYECGIICQMQFCGYFLVVADYIQWAKDHDIMVGPGRGSAAGSMVAYAMGITELDPLEHGLIFERFLNPERVSLPDIDVDFDPDGRLDVINYCGEKYGHDKVAQCVIYGVIKTKQALKDSARIMGYEFSMGEKVTKALPPSKNGKDASLKEIFDPTSKRFAEAREFRELYESDHDAHQIVDKAKTIEGLIRQTGVHACATIMGSAPITDTSPLLERTDGTVTTTFEYHTCETLGLVKMDFLGLSNLTVIQDTLKNIVANGKEAIDYTKIPLDDKATYELLSRGDTLGVFQLDSDGMRSLLKMLKPDNFNDISALIALYRPGPMSMESHINYAKRKNGLQKITPIHPELDEPLKQVLDETYGLIIYQEQVQSAARILAGYSLGKADVLRRAMGKKKPEVLAKEKVPFFAGMKEHGYSEESAQAVWDILVPFSGYAFNKAHSAAYGLISYWTAYLKTHYPVEFMAALLQGTKDNKDKTALYLGEARRMGIQVLSPDVNESQLAYSAVGDVVRFGLGAIRNVGDKAVADIIAERSGGHGKYVNFMDFIRRVPLTALNKRLVESLIKAGAFDSIDPNRRALFQIHETAIDSVVGLKRKQAEGQFDLFSDDEDGGAEAMGDADVTVPDIEDWDKKTRLNFEREMLGLYVSDHPLSGMTAVLAGLREMSIAHLIDRAKTMGEGQQVTLAGIVTKVDKRVSKKGNPWALVTIEDLEASIQCLFFGKVYEAAAPNLKQDEVVQVRGQVELRDEAVSLRATELDVPSLEAEDARPVVITLPEVALSREHVMQLGRVLTNHPGYCEVKLAIVDGDGKAEVLTFGDRFRVKRDTSLFAELKILFGPSCLPAA</sequence>
<dbReference type="EC" id="2.7.7.7" evidence="3"/>
<organism evidence="11 12">
    <name type="scientific">Bifidobacterium parmae</name>
    <dbReference type="NCBI Taxonomy" id="361854"/>
    <lineage>
        <taxon>Bacteria</taxon>
        <taxon>Bacillati</taxon>
        <taxon>Actinomycetota</taxon>
        <taxon>Actinomycetes</taxon>
        <taxon>Bifidobacteriales</taxon>
        <taxon>Bifidobacteriaceae</taxon>
        <taxon>Bifidobacterium</taxon>
    </lineage>
</organism>